<sequence>MSRMYAPPLGICRPQGLLLRAADLLRNSREHYEVAMCFYEWLQICSEILGSAV</sequence>
<protein>
    <submittedName>
        <fullName evidence="3">Predicted protein</fullName>
    </submittedName>
</protein>
<evidence type="ECO:0000313" key="4">
    <source>
        <dbReference type="Proteomes" id="UP000001194"/>
    </source>
</evidence>
<gene>
    <name evidence="2" type="ORF">LACBIDRAFT_299236</name>
    <name evidence="1" type="ORF">LACBIDRAFT_307065</name>
    <name evidence="3" type="ORF">LACBIDRAFT_308558</name>
</gene>
<dbReference type="RefSeq" id="XP_001882274.1">
    <property type="nucleotide sequence ID" value="XM_001882239.1"/>
</dbReference>
<evidence type="ECO:0000313" key="1">
    <source>
        <dbReference type="EMBL" id="EDR03581.1"/>
    </source>
</evidence>
<dbReference type="EMBL" id="DS547123">
    <property type="protein sequence ID" value="EDR03581.1"/>
    <property type="molecule type" value="Genomic_DNA"/>
</dbReference>
<keyword evidence="4" id="KW-1185">Reference proteome</keyword>
<evidence type="ECO:0000313" key="2">
    <source>
        <dbReference type="EMBL" id="EDR06901.1"/>
    </source>
</evidence>
<dbReference type="Proteomes" id="UP000001194">
    <property type="component" value="Unassembled WGS sequence"/>
</dbReference>
<dbReference type="RefSeq" id="XP_001885729.1">
    <property type="nucleotide sequence ID" value="XM_001885694.1"/>
</dbReference>
<dbReference type="EMBL" id="DS547093">
    <property type="protein sequence ID" value="EDR13538.1"/>
    <property type="molecule type" value="Genomic_DNA"/>
</dbReference>
<accession>B0CWN3</accession>
<dbReference type="GeneID" id="6081430"/>
<reference evidence="3 4" key="1">
    <citation type="journal article" date="2008" name="Nature">
        <title>The genome of Laccaria bicolor provides insights into mycorrhizal symbiosis.</title>
        <authorList>
            <person name="Martin F."/>
            <person name="Aerts A."/>
            <person name="Ahren D."/>
            <person name="Brun A."/>
            <person name="Danchin E.G.J."/>
            <person name="Duchaussoy F."/>
            <person name="Gibon J."/>
            <person name="Kohler A."/>
            <person name="Lindquist E."/>
            <person name="Pereda V."/>
            <person name="Salamov A."/>
            <person name="Shapiro H.J."/>
            <person name="Wuyts J."/>
            <person name="Blaudez D."/>
            <person name="Buee M."/>
            <person name="Brokstein P."/>
            <person name="Canbaeck B."/>
            <person name="Cohen D."/>
            <person name="Courty P.E."/>
            <person name="Coutinho P.M."/>
            <person name="Delaruelle C."/>
            <person name="Detter J.C."/>
            <person name="Deveau A."/>
            <person name="DiFazio S."/>
            <person name="Duplessis S."/>
            <person name="Fraissinet-Tachet L."/>
            <person name="Lucic E."/>
            <person name="Frey-Klett P."/>
            <person name="Fourrey C."/>
            <person name="Feussner I."/>
            <person name="Gay G."/>
            <person name="Grimwood J."/>
            <person name="Hoegger P.J."/>
            <person name="Jain P."/>
            <person name="Kilaru S."/>
            <person name="Labbe J."/>
            <person name="Lin Y.C."/>
            <person name="Legue V."/>
            <person name="Le Tacon F."/>
            <person name="Marmeisse R."/>
            <person name="Melayah D."/>
            <person name="Montanini B."/>
            <person name="Muratet M."/>
            <person name="Nehls U."/>
            <person name="Niculita-Hirzel H."/>
            <person name="Oudot-Le Secq M.P."/>
            <person name="Peter M."/>
            <person name="Quesneville H."/>
            <person name="Rajashekar B."/>
            <person name="Reich M."/>
            <person name="Rouhier N."/>
            <person name="Schmutz J."/>
            <person name="Yin T."/>
            <person name="Chalot M."/>
            <person name="Henrissat B."/>
            <person name="Kuees U."/>
            <person name="Lucas S."/>
            <person name="Van de Peer Y."/>
            <person name="Podila G.K."/>
            <person name="Polle A."/>
            <person name="Pukkila P.J."/>
            <person name="Richardson P.M."/>
            <person name="Rouze P."/>
            <person name="Sanders I.R."/>
            <person name="Stajich J.E."/>
            <person name="Tunlid A."/>
            <person name="Tuskan G."/>
            <person name="Grigoriev I.V."/>
        </authorList>
    </citation>
    <scope>NUCLEOTIDE SEQUENCE [LARGE SCALE GENOMIC DNA]</scope>
    <source>
        <strain evidence="4">S238N-H82 / ATCC MYA-4686</strain>
    </source>
</reference>
<dbReference type="KEGG" id="lbc:LACBIDRAFT_308558"/>
<dbReference type="EMBL" id="DS547106">
    <property type="protein sequence ID" value="EDR06901.1"/>
    <property type="molecule type" value="Genomic_DNA"/>
</dbReference>
<dbReference type="KEGG" id="lbc:LACBIDRAFT_299236"/>
<dbReference type="AlphaFoldDB" id="B0CWN3"/>
<dbReference type="InParanoid" id="B0CWN3"/>
<evidence type="ECO:0000313" key="3">
    <source>
        <dbReference type="EMBL" id="EDR13538.1"/>
    </source>
</evidence>
<dbReference type="KEGG" id="lbc:LACBIDRAFT_307065"/>
<dbReference type="RefSeq" id="XP_001876036.1">
    <property type="nucleotide sequence ID" value="XM_001876001.1"/>
</dbReference>
<dbReference type="HOGENOM" id="CLU_2961181_0_0_1"/>
<name>B0CWN3_LACBS</name>
<dbReference type="GeneID" id="6071200"/>
<dbReference type="OrthoDB" id="3094712at2759"/>
<organism evidence="4">
    <name type="scientific">Laccaria bicolor (strain S238N-H82 / ATCC MYA-4686)</name>
    <name type="common">Bicoloured deceiver</name>
    <name type="synonym">Laccaria laccata var. bicolor</name>
    <dbReference type="NCBI Taxonomy" id="486041"/>
    <lineage>
        <taxon>Eukaryota</taxon>
        <taxon>Fungi</taxon>
        <taxon>Dikarya</taxon>
        <taxon>Basidiomycota</taxon>
        <taxon>Agaricomycotina</taxon>
        <taxon>Agaricomycetes</taxon>
        <taxon>Agaricomycetidae</taxon>
        <taxon>Agaricales</taxon>
        <taxon>Agaricineae</taxon>
        <taxon>Hydnangiaceae</taxon>
        <taxon>Laccaria</taxon>
    </lineage>
</organism>
<proteinExistence type="predicted"/>
<dbReference type="GeneID" id="6077903"/>